<feature type="non-terminal residue" evidence="12">
    <location>
        <position position="1"/>
    </location>
</feature>
<evidence type="ECO:0000256" key="1">
    <source>
        <dbReference type="ARBA" id="ARBA00004123"/>
    </source>
</evidence>
<evidence type="ECO:0000256" key="4">
    <source>
        <dbReference type="ARBA" id="ARBA00023015"/>
    </source>
</evidence>
<feature type="region of interest" description="Disordered" evidence="10">
    <location>
        <begin position="857"/>
        <end position="901"/>
    </location>
</feature>
<feature type="compositionally biased region" description="Polar residues" evidence="10">
    <location>
        <begin position="813"/>
        <end position="824"/>
    </location>
</feature>
<feature type="region of interest" description="Disordered" evidence="10">
    <location>
        <begin position="620"/>
        <end position="713"/>
    </location>
</feature>
<evidence type="ECO:0000256" key="7">
    <source>
        <dbReference type="ARBA" id="ARBA00023242"/>
    </source>
</evidence>
<feature type="compositionally biased region" description="Basic and acidic residues" evidence="10">
    <location>
        <begin position="1511"/>
        <end position="1529"/>
    </location>
</feature>
<dbReference type="InterPro" id="IPR019680">
    <property type="entry name" value="Mediator_Med1"/>
</dbReference>
<feature type="compositionally biased region" description="Polar residues" evidence="10">
    <location>
        <begin position="1181"/>
        <end position="1203"/>
    </location>
</feature>
<feature type="compositionally biased region" description="Gly residues" evidence="10">
    <location>
        <begin position="1232"/>
        <end position="1243"/>
    </location>
</feature>
<dbReference type="GO" id="GO:0042974">
    <property type="term" value="F:nuclear retinoic acid receptor binding"/>
    <property type="evidence" value="ECO:0007669"/>
    <property type="project" value="TreeGrafter"/>
</dbReference>
<feature type="domain" description="Mediator complex subunit Med1" evidence="11">
    <location>
        <begin position="66"/>
        <end position="432"/>
    </location>
</feature>
<feature type="compositionally biased region" description="Pro residues" evidence="10">
    <location>
        <begin position="628"/>
        <end position="639"/>
    </location>
</feature>
<dbReference type="InterPro" id="IPR051999">
    <property type="entry name" value="Mediator_complex_subunit_1"/>
</dbReference>
<feature type="region of interest" description="Disordered" evidence="10">
    <location>
        <begin position="796"/>
        <end position="825"/>
    </location>
</feature>
<dbReference type="GO" id="GO:0045944">
    <property type="term" value="P:positive regulation of transcription by RNA polymerase II"/>
    <property type="evidence" value="ECO:0007669"/>
    <property type="project" value="UniProtKB-ARBA"/>
</dbReference>
<protein>
    <recommendedName>
        <fullName evidence="3 9">Mediator of RNA polymerase II transcription subunit 1</fullName>
    </recommendedName>
    <alternativeName>
        <fullName evidence="8 9">Mediator complex subunit 1</fullName>
    </alternativeName>
</protein>
<dbReference type="GO" id="GO:0046966">
    <property type="term" value="F:nuclear thyroid hormone receptor binding"/>
    <property type="evidence" value="ECO:0007669"/>
    <property type="project" value="TreeGrafter"/>
</dbReference>
<comment type="function">
    <text evidence="9">Component of the Mediator complex, a coactivator involved in the regulated transcription of nearly all RNA polymerase II-dependent genes. Mediator functions as a bridge to convey information from gene-specific regulatory proteins to the basal RNA polymerase II transcription machinery. Mediator is recruited to promoters by direct interactions with regulatory proteins and serves as a scaffold for the assembly of a functional preinitiation complex with RNA polymerase II and the general transcription factors.</text>
</comment>
<evidence type="ECO:0000259" key="11">
    <source>
        <dbReference type="Pfam" id="PF10744"/>
    </source>
</evidence>
<dbReference type="Proteomes" id="UP000537779">
    <property type="component" value="Unassembled WGS sequence"/>
</dbReference>
<evidence type="ECO:0000256" key="8">
    <source>
        <dbReference type="ARBA" id="ARBA00031254"/>
    </source>
</evidence>
<keyword evidence="4 9" id="KW-0805">Transcription regulation</keyword>
<evidence type="ECO:0000256" key="2">
    <source>
        <dbReference type="ARBA" id="ARBA00006210"/>
    </source>
</evidence>
<feature type="non-terminal residue" evidence="12">
    <location>
        <position position="1588"/>
    </location>
</feature>
<evidence type="ECO:0000313" key="12">
    <source>
        <dbReference type="EMBL" id="NXL99013.1"/>
    </source>
</evidence>
<feature type="compositionally biased region" description="Basic and acidic residues" evidence="10">
    <location>
        <begin position="700"/>
        <end position="713"/>
    </location>
</feature>
<gene>
    <name evidence="12" type="primary">Med1</name>
    <name evidence="12" type="ORF">TYRSAV_R02970</name>
</gene>
<feature type="compositionally biased region" description="Basic and acidic residues" evidence="10">
    <location>
        <begin position="1356"/>
        <end position="1368"/>
    </location>
</feature>
<evidence type="ECO:0000313" key="13">
    <source>
        <dbReference type="Proteomes" id="UP000537779"/>
    </source>
</evidence>
<dbReference type="PANTHER" id="PTHR12881:SF10">
    <property type="entry name" value="MEDIATOR OF RNA POLYMERASE II TRANSCRIPTION SUBUNIT 1"/>
    <property type="match status" value="1"/>
</dbReference>
<dbReference type="PANTHER" id="PTHR12881">
    <property type="entry name" value="MEDIATOR OF RNA POLYMERASE II TRANSCRIPTION SUBUNIT 1"/>
    <property type="match status" value="1"/>
</dbReference>
<proteinExistence type="inferred from homology"/>
<keyword evidence="5 9" id="KW-0010">Activator</keyword>
<feature type="compositionally biased region" description="Polar residues" evidence="10">
    <location>
        <begin position="1430"/>
        <end position="1445"/>
    </location>
</feature>
<keyword evidence="6 9" id="KW-0804">Transcription</keyword>
<sequence>LRGVPPSPDRSCPPEAEKLNKMSSLLERLHAKYSQNRPWTETMKLVRQVMEKRVVLNSGGHQHLVSCLETLQKALKVSSLPAMTDRLESIARQSGLGSHLSANGTECYITSDMFYVEVQLDPTGLLCDVKVAHHGENPVSCPELVQHLREKNFDEFSKHLRGLVNLYKLPGENKLKTKMYLALQSLELDLQKMAGMYWQATNANPLDKILHGSVGYLTPRSGGLLMNLKYYVSPYDLFEDGSGAPVILHENNVPRSLGMNVSVTVEGTMTMHKLPIAPLIMGSHPVDSKGTPSFSSITSANSVDLPACFFLKFPRPIPVSRAFIQKLQSCTGIPLFDTPPTFVPLYELITQFELSKEADPLPLNHNMRFYAALPGQQHCYFLNKDAPLPDGRSLQGTLISKIAFQHPGRVPLILNLIRHQVAYNTLIGSCVKRTVLKEDSPGILQFEVCPLSDSCFSVSFQHPVNDSLVCVVMDVQDSTHVNCKLYKGLSDALICTDDFIAKVVQRCMSIPVTMRAIRRKAETIQADTPALSLIAETVEDMVKKNLPPASSPGYGMTTGSNPMSGTTTPTNTFPGGPITTLFNMSISMKERHDSVGHGEDFSKVSQNPILTSLLQITGNVGSTLGSSPTPPHHTPPPVSSPASNTKNHPMLMNLLKENPPQDFSTLYGSSPLERQNSSSGSPRMEMGPGGNKQKKKKSRVPADKPKHQTEDDFQRELFSMDVDSQNPIFDVNMTADTLDTPHITPAPSQCSTPPATYPQALPHAQPSIQRMVRLSSSDSIGADVTDILSDIAEEASKLPPSTEDCPPMGTPVRDSSSSGHSQSALFDPDVFQANSSENPYTDPADLIADAAVSPNSDSSNHFFPDGVDFNPDLLNSQSQSGFGEEYFDESSQSGDTDDFKGYASQALTNLGVQVLGADGGDNKFKGGNPSDTVDFSIIAAASKALGSSDIMEHHSGGQSPLLNTGDLGKEKSQKRVKEGNGSGSAMAGAGIDGKPGKRSRTPSSDGKSKEKLPKRKKQETDGKSPSHSSSNRPFTPPASTGGSKSPGSSGRSQTPPGVATPPIPKITIQIPKGTVTVGKPSSHGQYTSSGSVTSSSSKSHHSHSSSSSSSSSSSTSGKIKSKSEGSSGSKMSSSLYSGQGGSGSGQSKGSAQSVGKPGSSPITKHGLSTGSGSAKMKPQGKPSSLMNPSMSKPNISPSHSRPSGGSDKLASPMKPVPGTPPSSKAKSPISSGSGGSHMSGTGSGSSMKSSSGMGSSGSMSQKPPPSSNSSTASSSSFSSSGSSVSSSQNQHGSSKGKSPSRNKKPSLTAVIDKLKHGVVTSGPGGDDPMDGQMGPSSNSSGHAMSSKHNMSGGEFQGKREKSDKEKSKVSVSGGSGDSSSKKNSDSKSVGSTGVAKIIISKHDGGSPSIKAKVTLQKPGEGGGDGLRPQMASSKSYGSPLISGSTPKHERCSPSHSKSPAYTPQNIDSESESGSSIAEKSYQNSPSSDDGVRPLPEYSAEKHKKHKKEKKKVKDKDRDRERERDKDRDKKKSHGMKPESWSKSPISAEQPLSMAGSAILAAERPSRASPEFLIGEEDDDLMDVALIGN</sequence>
<feature type="compositionally biased region" description="Basic residues" evidence="10">
    <location>
        <begin position="1501"/>
        <end position="1510"/>
    </location>
</feature>
<feature type="compositionally biased region" description="Polar residues" evidence="10">
    <location>
        <begin position="661"/>
        <end position="681"/>
    </location>
</feature>
<dbReference type="GO" id="GO:0097067">
    <property type="term" value="P:cellular response to thyroid hormone stimulus"/>
    <property type="evidence" value="ECO:0007669"/>
    <property type="project" value="TreeGrafter"/>
</dbReference>
<dbReference type="Pfam" id="PF10744">
    <property type="entry name" value="Med1"/>
    <property type="match status" value="1"/>
</dbReference>
<keyword evidence="7 9" id="KW-0539">Nucleus</keyword>
<feature type="compositionally biased region" description="Low complexity" evidence="10">
    <location>
        <begin position="1039"/>
        <end position="1052"/>
    </location>
</feature>
<dbReference type="GO" id="GO:0016592">
    <property type="term" value="C:mediator complex"/>
    <property type="evidence" value="ECO:0007669"/>
    <property type="project" value="InterPro"/>
</dbReference>
<reference evidence="12 13" key="1">
    <citation type="submission" date="2019-09" db="EMBL/GenBank/DDBJ databases">
        <title>Bird 10,000 Genomes (B10K) Project - Family phase.</title>
        <authorList>
            <person name="Zhang G."/>
        </authorList>
    </citation>
    <scope>NUCLEOTIDE SEQUENCE [LARGE SCALE GENOMIC DNA]</scope>
    <source>
        <strain evidence="12">B10K-DU-001-37</strain>
        <tissue evidence="12">Muscle</tissue>
    </source>
</reference>
<evidence type="ECO:0000256" key="3">
    <source>
        <dbReference type="ARBA" id="ARBA00020612"/>
    </source>
</evidence>
<dbReference type="GO" id="GO:0003712">
    <property type="term" value="F:transcription coregulator activity"/>
    <property type="evidence" value="ECO:0007669"/>
    <property type="project" value="InterPro"/>
</dbReference>
<evidence type="ECO:0000256" key="10">
    <source>
        <dbReference type="SAM" id="MobiDB-lite"/>
    </source>
</evidence>
<feature type="compositionally biased region" description="Polar residues" evidence="10">
    <location>
        <begin position="1336"/>
        <end position="1349"/>
    </location>
</feature>
<evidence type="ECO:0000256" key="9">
    <source>
        <dbReference type="RuleBase" id="RU364059"/>
    </source>
</evidence>
<organism evidence="12 13">
    <name type="scientific">Tyrannus savana</name>
    <name type="common">Fork-tailed flycatcher</name>
    <name type="synonym">Muscivora tyrannus</name>
    <dbReference type="NCBI Taxonomy" id="137541"/>
    <lineage>
        <taxon>Eukaryota</taxon>
        <taxon>Metazoa</taxon>
        <taxon>Chordata</taxon>
        <taxon>Craniata</taxon>
        <taxon>Vertebrata</taxon>
        <taxon>Euteleostomi</taxon>
        <taxon>Archelosauria</taxon>
        <taxon>Archosauria</taxon>
        <taxon>Dinosauria</taxon>
        <taxon>Saurischia</taxon>
        <taxon>Theropoda</taxon>
        <taxon>Coelurosauria</taxon>
        <taxon>Aves</taxon>
        <taxon>Neognathae</taxon>
        <taxon>Neoaves</taxon>
        <taxon>Telluraves</taxon>
        <taxon>Australaves</taxon>
        <taxon>Passeriformes</taxon>
        <taxon>Tyrannidae</taxon>
        <taxon>Tyrannus</taxon>
    </lineage>
</organism>
<dbReference type="GO" id="GO:0042809">
    <property type="term" value="F:nuclear vitamin D receptor binding"/>
    <property type="evidence" value="ECO:0007669"/>
    <property type="project" value="TreeGrafter"/>
</dbReference>
<feature type="compositionally biased region" description="Low complexity" evidence="10">
    <location>
        <begin position="1087"/>
        <end position="1097"/>
    </location>
</feature>
<feature type="compositionally biased region" description="Low complexity" evidence="10">
    <location>
        <begin position="1221"/>
        <end position="1231"/>
    </location>
</feature>
<feature type="compositionally biased region" description="Low complexity" evidence="10">
    <location>
        <begin position="1244"/>
        <end position="1297"/>
    </location>
</feature>
<feature type="compositionally biased region" description="Basic and acidic residues" evidence="10">
    <location>
        <begin position="967"/>
        <end position="978"/>
    </location>
</feature>
<feature type="compositionally biased region" description="Polar residues" evidence="10">
    <location>
        <begin position="1160"/>
        <end position="1172"/>
    </location>
</feature>
<name>A0A7L0X4X5_TYRSA</name>
<feature type="compositionally biased region" description="Polar residues" evidence="10">
    <location>
        <begin position="1453"/>
        <end position="1487"/>
    </location>
</feature>
<comment type="caution">
    <text evidence="12">The sequence shown here is derived from an EMBL/GenBank/DDBJ whole genome shotgun (WGS) entry which is preliminary data.</text>
</comment>
<accession>A0A7L0X4X5</accession>
<evidence type="ECO:0000256" key="6">
    <source>
        <dbReference type="ARBA" id="ARBA00023163"/>
    </source>
</evidence>
<evidence type="ECO:0000256" key="5">
    <source>
        <dbReference type="ARBA" id="ARBA00023159"/>
    </source>
</evidence>
<comment type="subcellular location">
    <subcellularLocation>
        <location evidence="1 9">Nucleus</location>
    </subcellularLocation>
</comment>
<dbReference type="EMBL" id="VXAW01002535">
    <property type="protein sequence ID" value="NXL99013.1"/>
    <property type="molecule type" value="Genomic_DNA"/>
</dbReference>
<comment type="similarity">
    <text evidence="2 9">Belongs to the Mediator complex subunit 1 family.</text>
</comment>
<feature type="region of interest" description="Disordered" evidence="10">
    <location>
        <begin position="949"/>
        <end position="1563"/>
    </location>
</feature>
<keyword evidence="13" id="KW-1185">Reference proteome</keyword>
<feature type="compositionally biased region" description="Low complexity" evidence="10">
    <location>
        <begin position="1104"/>
        <end position="1137"/>
    </location>
</feature>